<keyword evidence="3" id="KW-1185">Reference proteome</keyword>
<feature type="compositionally biased region" description="Polar residues" evidence="1">
    <location>
        <begin position="68"/>
        <end position="77"/>
    </location>
</feature>
<evidence type="ECO:0000256" key="1">
    <source>
        <dbReference type="SAM" id="MobiDB-lite"/>
    </source>
</evidence>
<evidence type="ECO:0000313" key="3">
    <source>
        <dbReference type="Proteomes" id="UP000214646"/>
    </source>
</evidence>
<proteinExistence type="predicted"/>
<gene>
    <name evidence="2" type="ORF">FRUB_02448</name>
</gene>
<feature type="region of interest" description="Disordered" evidence="1">
    <location>
        <begin position="65"/>
        <end position="89"/>
    </location>
</feature>
<reference evidence="3" key="1">
    <citation type="submission" date="2017-06" db="EMBL/GenBank/DDBJ databases">
        <title>Genome analysis of Fimbriiglobus ruber SP5, the first member of the order Planctomycetales with confirmed chitinolytic capability.</title>
        <authorList>
            <person name="Ravin N.V."/>
            <person name="Rakitin A.L."/>
            <person name="Ivanova A.A."/>
            <person name="Beletsky A.V."/>
            <person name="Kulichevskaya I.S."/>
            <person name="Mardanov A.V."/>
            <person name="Dedysh S.N."/>
        </authorList>
    </citation>
    <scope>NUCLEOTIDE SEQUENCE [LARGE SCALE GENOMIC DNA]</scope>
    <source>
        <strain evidence="3">SP5</strain>
    </source>
</reference>
<sequence>MGVVKEDGSFELVCGSAGKGAPPGEYDVLVEWTRVTGRGTSRPQTGRDVLNGRYADPKRPLLHATVGANGTNPTSFELTDAGVIPTRPR</sequence>
<comment type="caution">
    <text evidence="2">The sequence shown here is derived from an EMBL/GenBank/DDBJ whole genome shotgun (WGS) entry which is preliminary data.</text>
</comment>
<dbReference type="AlphaFoldDB" id="A0A225E362"/>
<dbReference type="EMBL" id="NIDE01000003">
    <property type="protein sequence ID" value="OWK44516.1"/>
    <property type="molecule type" value="Genomic_DNA"/>
</dbReference>
<accession>A0A225E362</accession>
<evidence type="ECO:0000313" key="2">
    <source>
        <dbReference type="EMBL" id="OWK44516.1"/>
    </source>
</evidence>
<dbReference type="Proteomes" id="UP000214646">
    <property type="component" value="Unassembled WGS sequence"/>
</dbReference>
<organism evidence="2 3">
    <name type="scientific">Fimbriiglobus ruber</name>
    <dbReference type="NCBI Taxonomy" id="1908690"/>
    <lineage>
        <taxon>Bacteria</taxon>
        <taxon>Pseudomonadati</taxon>
        <taxon>Planctomycetota</taxon>
        <taxon>Planctomycetia</taxon>
        <taxon>Gemmatales</taxon>
        <taxon>Gemmataceae</taxon>
        <taxon>Fimbriiglobus</taxon>
    </lineage>
</organism>
<protein>
    <submittedName>
        <fullName evidence="2">Uncharacterized protein</fullName>
    </submittedName>
</protein>
<name>A0A225E362_9BACT</name>